<proteinExistence type="predicted"/>
<evidence type="ECO:0000313" key="2">
    <source>
        <dbReference type="EMBL" id="QXN93127.1"/>
    </source>
</evidence>
<dbReference type="Pfam" id="PF13649">
    <property type="entry name" value="Methyltransf_25"/>
    <property type="match status" value="1"/>
</dbReference>
<dbReference type="GO" id="GO:0008168">
    <property type="term" value="F:methyltransferase activity"/>
    <property type="evidence" value="ECO:0007669"/>
    <property type="project" value="UniProtKB-KW"/>
</dbReference>
<sequence length="303" mass="31963">MNAPARDLLRITRFRHLTPPDLLRPRLPNVFFDPIDTEVGIWATVDLIEPGCTVLDLGSGSGAAALAVARAGAGRVHGVDIAEDSVRWATDHYTAATDGARVSFSVADYSALTTPQLHACCPFETAPSVVTSNPPYVPLATAEKRVSIDGGPDGLRLVRHVVRHAGTFDSDLAITIGSYTTPRAAIALLCASGYRIAGITLGALPLGDHTVQNLQRVTELAASGEGPLLDVHGVTHYLVMGLSCRRIRGSAEPGPTAEDVLALLHLACTSTTTRLEALDNASLAGMVPLRVVTLSDTIGRHHH</sequence>
<gene>
    <name evidence="2" type="ORF">KV110_08490</name>
</gene>
<accession>A0ABX8RU06</accession>
<evidence type="ECO:0000259" key="1">
    <source>
        <dbReference type="Pfam" id="PF13649"/>
    </source>
</evidence>
<keyword evidence="2" id="KW-0808">Transferase</keyword>
<dbReference type="Proteomes" id="UP000694257">
    <property type="component" value="Chromosome"/>
</dbReference>
<feature type="domain" description="Methyltransferase" evidence="1">
    <location>
        <begin position="54"/>
        <end position="115"/>
    </location>
</feature>
<organism evidence="2 3">
    <name type="scientific">Nocardia iowensis</name>
    <dbReference type="NCBI Taxonomy" id="204891"/>
    <lineage>
        <taxon>Bacteria</taxon>
        <taxon>Bacillati</taxon>
        <taxon>Actinomycetota</taxon>
        <taxon>Actinomycetes</taxon>
        <taxon>Mycobacteriales</taxon>
        <taxon>Nocardiaceae</taxon>
        <taxon>Nocardia</taxon>
    </lineage>
</organism>
<dbReference type="RefSeq" id="WP_218474911.1">
    <property type="nucleotide sequence ID" value="NZ_BAABJN010000001.1"/>
</dbReference>
<dbReference type="GO" id="GO:0032259">
    <property type="term" value="P:methylation"/>
    <property type="evidence" value="ECO:0007669"/>
    <property type="project" value="UniProtKB-KW"/>
</dbReference>
<reference evidence="2 3" key="1">
    <citation type="submission" date="2021-07" db="EMBL/GenBank/DDBJ databases">
        <title>Whole Genome Sequence of Nocardia Iowensis.</title>
        <authorList>
            <person name="Lamm A."/>
            <person name="Collins-Fairclough A.M."/>
            <person name="Bunk B."/>
            <person name="Sproer C."/>
        </authorList>
    </citation>
    <scope>NUCLEOTIDE SEQUENCE [LARGE SCALE GENOMIC DNA]</scope>
    <source>
        <strain evidence="2 3">NRRL 5646</strain>
    </source>
</reference>
<keyword evidence="3" id="KW-1185">Reference proteome</keyword>
<dbReference type="EMBL" id="CP078145">
    <property type="protein sequence ID" value="QXN93127.1"/>
    <property type="molecule type" value="Genomic_DNA"/>
</dbReference>
<dbReference type="InterPro" id="IPR041698">
    <property type="entry name" value="Methyltransf_25"/>
</dbReference>
<protein>
    <submittedName>
        <fullName evidence="2">Methyltransferase domain-containing protein</fullName>
    </submittedName>
</protein>
<keyword evidence="2" id="KW-0489">Methyltransferase</keyword>
<name>A0ABX8RU06_NOCIO</name>
<evidence type="ECO:0000313" key="3">
    <source>
        <dbReference type="Proteomes" id="UP000694257"/>
    </source>
</evidence>